<evidence type="ECO:0000259" key="2">
    <source>
        <dbReference type="Pfam" id="PF01243"/>
    </source>
</evidence>
<dbReference type="EMBL" id="WKJJ01000005">
    <property type="protein sequence ID" value="MRV72017.1"/>
    <property type="molecule type" value="Genomic_DNA"/>
</dbReference>
<dbReference type="AlphaFoldDB" id="A0A7X2LTI6"/>
<proteinExistence type="predicted"/>
<organism evidence="3 4">
    <name type="scientific">Pseudoduganella rivuli</name>
    <dbReference type="NCBI Taxonomy" id="2666085"/>
    <lineage>
        <taxon>Bacteria</taxon>
        <taxon>Pseudomonadati</taxon>
        <taxon>Pseudomonadota</taxon>
        <taxon>Betaproteobacteria</taxon>
        <taxon>Burkholderiales</taxon>
        <taxon>Oxalobacteraceae</taxon>
        <taxon>Telluria group</taxon>
        <taxon>Pseudoduganella</taxon>
    </lineage>
</organism>
<dbReference type="Proteomes" id="UP000446768">
    <property type="component" value="Unassembled WGS sequence"/>
</dbReference>
<dbReference type="InterPro" id="IPR012349">
    <property type="entry name" value="Split_barrel_FMN-bd"/>
</dbReference>
<dbReference type="InterPro" id="IPR052019">
    <property type="entry name" value="F420H2_bilvrd_red/Heme_oxyg"/>
</dbReference>
<feature type="domain" description="Pyridoxamine 5'-phosphate oxidase N-terminal" evidence="2">
    <location>
        <begin position="12"/>
        <end position="102"/>
    </location>
</feature>
<gene>
    <name evidence="3" type="ORF">GJ700_09860</name>
</gene>
<reference evidence="3 4" key="1">
    <citation type="submission" date="2019-11" db="EMBL/GenBank/DDBJ databases">
        <title>Novel species isolated from a subtropical stream in China.</title>
        <authorList>
            <person name="Lu H."/>
        </authorList>
    </citation>
    <scope>NUCLEOTIDE SEQUENCE [LARGE SCALE GENOMIC DNA]</scope>
    <source>
        <strain evidence="3 4">FT92W</strain>
    </source>
</reference>
<dbReference type="RefSeq" id="WP_154373153.1">
    <property type="nucleotide sequence ID" value="NZ_WKJJ01000005.1"/>
</dbReference>
<dbReference type="PANTHER" id="PTHR35176:SF6">
    <property type="entry name" value="HEME OXYGENASE HI_0854-RELATED"/>
    <property type="match status" value="1"/>
</dbReference>
<evidence type="ECO:0000313" key="4">
    <source>
        <dbReference type="Proteomes" id="UP000446768"/>
    </source>
</evidence>
<protein>
    <submittedName>
        <fullName evidence="3">Pyridoxamine 5'-phosphate oxidase family protein</fullName>
    </submittedName>
</protein>
<sequence length="159" mass="17641">MEHFTPAARTRVLDILQQGRDMTLATVRPDGYPQATTVSYIHDGLTLYAGVGLGSQKATNIQQNNKVSATINLDYDDWRRIRGLSFGGTAEFVQGKDEIERIEQAFLRKFPQITTFVPDAGTLPWPGLLFLRIVPAVISLLDYSIGFGHTELYGVQPEG</sequence>
<name>A0A7X2LTI6_9BURK</name>
<dbReference type="PANTHER" id="PTHR35176">
    <property type="entry name" value="HEME OXYGENASE HI_0854-RELATED"/>
    <property type="match status" value="1"/>
</dbReference>
<dbReference type="GO" id="GO:0070967">
    <property type="term" value="F:coenzyme F420 binding"/>
    <property type="evidence" value="ECO:0007669"/>
    <property type="project" value="TreeGrafter"/>
</dbReference>
<dbReference type="SUPFAM" id="SSF50475">
    <property type="entry name" value="FMN-binding split barrel"/>
    <property type="match status" value="1"/>
</dbReference>
<keyword evidence="1" id="KW-0560">Oxidoreductase</keyword>
<dbReference type="GO" id="GO:0016627">
    <property type="term" value="F:oxidoreductase activity, acting on the CH-CH group of donors"/>
    <property type="evidence" value="ECO:0007669"/>
    <property type="project" value="TreeGrafter"/>
</dbReference>
<keyword evidence="4" id="KW-1185">Reference proteome</keyword>
<dbReference type="Gene3D" id="2.30.110.10">
    <property type="entry name" value="Electron Transport, Fmn-binding Protein, Chain A"/>
    <property type="match status" value="1"/>
</dbReference>
<dbReference type="GO" id="GO:0005829">
    <property type="term" value="C:cytosol"/>
    <property type="evidence" value="ECO:0007669"/>
    <property type="project" value="TreeGrafter"/>
</dbReference>
<comment type="caution">
    <text evidence="3">The sequence shown here is derived from an EMBL/GenBank/DDBJ whole genome shotgun (WGS) entry which is preliminary data.</text>
</comment>
<dbReference type="Pfam" id="PF01243">
    <property type="entry name" value="PNPOx_N"/>
    <property type="match status" value="1"/>
</dbReference>
<evidence type="ECO:0000256" key="1">
    <source>
        <dbReference type="ARBA" id="ARBA00023002"/>
    </source>
</evidence>
<evidence type="ECO:0000313" key="3">
    <source>
        <dbReference type="EMBL" id="MRV72017.1"/>
    </source>
</evidence>
<accession>A0A7X2LTI6</accession>
<dbReference type="InterPro" id="IPR011576">
    <property type="entry name" value="Pyridox_Oxase_N"/>
</dbReference>